<dbReference type="InterPro" id="IPR004090">
    <property type="entry name" value="Chemotax_Me-accpt_rcpt"/>
</dbReference>
<dbReference type="Pfam" id="PF00015">
    <property type="entry name" value="MCPsignal"/>
    <property type="match status" value="1"/>
</dbReference>
<dbReference type="EMBL" id="CP021425">
    <property type="protein sequence ID" value="ARU55406.1"/>
    <property type="molecule type" value="Genomic_DNA"/>
</dbReference>
<gene>
    <name evidence="8" type="ORF">OLMES_1327</name>
</gene>
<keyword evidence="5" id="KW-0472">Membrane</keyword>
<dbReference type="InterPro" id="IPR004089">
    <property type="entry name" value="MCPsignal_dom"/>
</dbReference>
<feature type="domain" description="Methyl-accepting transducer" evidence="6">
    <location>
        <begin position="337"/>
        <end position="573"/>
    </location>
</feature>
<dbReference type="SMART" id="SM00283">
    <property type="entry name" value="MA"/>
    <property type="match status" value="1"/>
</dbReference>
<evidence type="ECO:0000256" key="4">
    <source>
        <dbReference type="PROSITE-ProRule" id="PRU00284"/>
    </source>
</evidence>
<evidence type="ECO:0000259" key="7">
    <source>
        <dbReference type="PROSITE" id="PS50885"/>
    </source>
</evidence>
<dbReference type="AlphaFoldDB" id="A0A1Y0I6J4"/>
<dbReference type="PANTHER" id="PTHR32089:SF112">
    <property type="entry name" value="LYSOZYME-LIKE PROTEIN-RELATED"/>
    <property type="match status" value="1"/>
</dbReference>
<keyword evidence="9" id="KW-1185">Reference proteome</keyword>
<feature type="domain" description="HAMP" evidence="7">
    <location>
        <begin position="280"/>
        <end position="332"/>
    </location>
</feature>
<dbReference type="GO" id="GO:0006935">
    <property type="term" value="P:chemotaxis"/>
    <property type="evidence" value="ECO:0007669"/>
    <property type="project" value="InterPro"/>
</dbReference>
<comment type="subcellular location">
    <subcellularLocation>
        <location evidence="1">Membrane</location>
    </subcellularLocation>
</comment>
<protein>
    <submittedName>
        <fullName evidence="8">Methyl-accepting chemotaxis protein</fullName>
    </submittedName>
</protein>
<dbReference type="SUPFAM" id="SSF58104">
    <property type="entry name" value="Methyl-accepting chemotaxis protein (MCP) signaling domain"/>
    <property type="match status" value="1"/>
</dbReference>
<comment type="similarity">
    <text evidence="3">Belongs to the methyl-accepting chemotaxis (MCP) protein family.</text>
</comment>
<dbReference type="InterPro" id="IPR003660">
    <property type="entry name" value="HAMP_dom"/>
</dbReference>
<dbReference type="Gene3D" id="1.10.287.950">
    <property type="entry name" value="Methyl-accepting chemotaxis protein"/>
    <property type="match status" value="1"/>
</dbReference>
<dbReference type="KEGG" id="ome:OLMES_1327"/>
<accession>A0A1Y0I6J4</accession>
<dbReference type="GO" id="GO:0016020">
    <property type="term" value="C:membrane"/>
    <property type="evidence" value="ECO:0007669"/>
    <property type="project" value="UniProtKB-SubCell"/>
</dbReference>
<name>A0A1Y0I6J4_9GAMM</name>
<keyword evidence="5" id="KW-1133">Transmembrane helix</keyword>
<dbReference type="PANTHER" id="PTHR32089">
    <property type="entry name" value="METHYL-ACCEPTING CHEMOTAXIS PROTEIN MCPB"/>
    <property type="match status" value="1"/>
</dbReference>
<dbReference type="PROSITE" id="PS50111">
    <property type="entry name" value="CHEMOTAXIS_TRANSDUC_2"/>
    <property type="match status" value="1"/>
</dbReference>
<evidence type="ECO:0000256" key="1">
    <source>
        <dbReference type="ARBA" id="ARBA00004370"/>
    </source>
</evidence>
<dbReference type="PROSITE" id="PS50885">
    <property type="entry name" value="HAMP"/>
    <property type="match status" value="1"/>
</dbReference>
<sequence length="609" mass="66966">MGMIGVFSFISLCLVFFITEQFKAEAYKASERNLSQFISVTSDEATKDMDDLLFELGSELQSDKSLRKIVKNVIKGKAQNVDLSEALNESFNRRFQTTGLINIRKIRAYDKDFKYLASSSQGDSSFGIDIYPSLRNSADAREGVQKLKMMTYAWSSNGTANYTVLIPVGGLRLAGYVEIVVDPAHNLNLIQNTLQAPIWIENGGNEVQYKSKKWPVDLNSYVLAEYTFPASDGSPLLHVKSAFDNAKLLNSINETRNLVNGVFVFFTFAFIFFAILFLQKTLFFPMRQLVSEMNEASKGNLLVEVDNFGTEEIHVLSNALKHLIDSLREKVTLINDNSISLSASATQLSQAAEDNKKGIYVQQEQTEQVATAMNEMNATVTDVAQNMVSAAETALTSKEKSESGKETVAQVIVTINSLSENILQSEQFIQKLSEQSKSISTILDDISSISEQTNLLALNAAIEAARAGEAGRGFAVVADEVRSLANRTQDSASDIRNRVEQLQQGSDGAVESMSHSRTTADEAVEQITQAGNAMSEVSESINLMNDINAQVATAAEEQTLVAEEINRNVLKIRDVGEENTAIANQTFEDGTQILELAEELKQSVASFKV</sequence>
<evidence type="ECO:0000256" key="3">
    <source>
        <dbReference type="ARBA" id="ARBA00029447"/>
    </source>
</evidence>
<evidence type="ECO:0000259" key="6">
    <source>
        <dbReference type="PROSITE" id="PS50111"/>
    </source>
</evidence>
<dbReference type="FunFam" id="1.10.287.950:FF:000001">
    <property type="entry name" value="Methyl-accepting chemotaxis sensory transducer"/>
    <property type="match status" value="1"/>
</dbReference>
<dbReference type="CDD" id="cd11386">
    <property type="entry name" value="MCP_signal"/>
    <property type="match status" value="1"/>
</dbReference>
<proteinExistence type="inferred from homology"/>
<keyword evidence="2 4" id="KW-0807">Transducer</keyword>
<dbReference type="GO" id="GO:0007165">
    <property type="term" value="P:signal transduction"/>
    <property type="evidence" value="ECO:0007669"/>
    <property type="project" value="UniProtKB-KW"/>
</dbReference>
<dbReference type="SMART" id="SM00304">
    <property type="entry name" value="HAMP"/>
    <property type="match status" value="2"/>
</dbReference>
<organism evidence="8 9">
    <name type="scientific">Oleiphilus messinensis</name>
    <dbReference type="NCBI Taxonomy" id="141451"/>
    <lineage>
        <taxon>Bacteria</taxon>
        <taxon>Pseudomonadati</taxon>
        <taxon>Pseudomonadota</taxon>
        <taxon>Gammaproteobacteria</taxon>
        <taxon>Oceanospirillales</taxon>
        <taxon>Oleiphilaceae</taxon>
        <taxon>Oleiphilus</taxon>
    </lineage>
</organism>
<evidence type="ECO:0000256" key="2">
    <source>
        <dbReference type="ARBA" id="ARBA00023224"/>
    </source>
</evidence>
<evidence type="ECO:0000256" key="5">
    <source>
        <dbReference type="SAM" id="Phobius"/>
    </source>
</evidence>
<dbReference type="Proteomes" id="UP000196027">
    <property type="component" value="Chromosome"/>
</dbReference>
<reference evidence="8 9" key="1">
    <citation type="submission" date="2017-05" db="EMBL/GenBank/DDBJ databases">
        <title>Genomic insights into alkan degradation activity of Oleiphilus messinensis.</title>
        <authorList>
            <person name="Kozyavkin S.A."/>
            <person name="Slesarev A.I."/>
            <person name="Golyshin P.N."/>
            <person name="Korzhenkov A."/>
            <person name="Golyshina O.N."/>
            <person name="Toshchakov S.V."/>
        </authorList>
    </citation>
    <scope>NUCLEOTIDE SEQUENCE [LARGE SCALE GENOMIC DNA]</scope>
    <source>
        <strain evidence="8 9">ME102</strain>
    </source>
</reference>
<dbReference type="PRINTS" id="PR00260">
    <property type="entry name" value="CHEMTRNSDUCR"/>
</dbReference>
<feature type="transmembrane region" description="Helical" evidence="5">
    <location>
        <begin position="258"/>
        <end position="278"/>
    </location>
</feature>
<evidence type="ECO:0000313" key="9">
    <source>
        <dbReference type="Proteomes" id="UP000196027"/>
    </source>
</evidence>
<keyword evidence="5" id="KW-0812">Transmembrane</keyword>
<dbReference type="GO" id="GO:0004888">
    <property type="term" value="F:transmembrane signaling receptor activity"/>
    <property type="evidence" value="ECO:0007669"/>
    <property type="project" value="InterPro"/>
</dbReference>
<evidence type="ECO:0000313" key="8">
    <source>
        <dbReference type="EMBL" id="ARU55406.1"/>
    </source>
</evidence>